<comment type="caution">
    <text evidence="1">The sequence shown here is derived from an EMBL/GenBank/DDBJ whole genome shotgun (WGS) entry which is preliminary data.</text>
</comment>
<dbReference type="EMBL" id="JBHSXL010000010">
    <property type="protein sequence ID" value="MFC6893586.1"/>
    <property type="molecule type" value="Genomic_DNA"/>
</dbReference>
<dbReference type="AlphaFoldDB" id="A0ABD5UZD2"/>
<evidence type="ECO:0000313" key="1">
    <source>
        <dbReference type="EMBL" id="MFC6893586.1"/>
    </source>
</evidence>
<dbReference type="RefSeq" id="WP_379745647.1">
    <property type="nucleotide sequence ID" value="NZ_JBHSVN010000001.1"/>
</dbReference>
<sequence length="133" mass="14491">MTRYTVDGVAMARYLVDRLPSAADEIFTRAEQGVDVVEAPTIAISEAIWTAVNNGEIAGVEVDTTPNAVLRGLVNDGPVRVAPTDEQDLAVFGSLLDHYTLHDALLIANHRVRGTEAIVTKDREFSGEDTVWR</sequence>
<protein>
    <recommendedName>
        <fullName evidence="3">PIN domain-containing protein</fullName>
    </recommendedName>
</protein>
<proteinExistence type="predicted"/>
<gene>
    <name evidence="1" type="ORF">ACFQE9_13360</name>
</gene>
<evidence type="ECO:0008006" key="3">
    <source>
        <dbReference type="Google" id="ProtNLM"/>
    </source>
</evidence>
<reference evidence="1 2" key="1">
    <citation type="journal article" date="2019" name="Int. J. Syst. Evol. Microbiol.">
        <title>The Global Catalogue of Microorganisms (GCM) 10K type strain sequencing project: providing services to taxonomists for standard genome sequencing and annotation.</title>
        <authorList>
            <consortium name="The Broad Institute Genomics Platform"/>
            <consortium name="The Broad Institute Genome Sequencing Center for Infectious Disease"/>
            <person name="Wu L."/>
            <person name="Ma J."/>
        </authorList>
    </citation>
    <scope>NUCLEOTIDE SEQUENCE [LARGE SCALE GENOMIC DNA]</scope>
    <source>
        <strain evidence="1 2">SKJ47</strain>
    </source>
</reference>
<evidence type="ECO:0000313" key="2">
    <source>
        <dbReference type="Proteomes" id="UP001596296"/>
    </source>
</evidence>
<accession>A0ABD5UZD2</accession>
<name>A0ABD5UZD2_9EURY</name>
<organism evidence="1 2">
    <name type="scientific">Halopenitus salinus</name>
    <dbReference type="NCBI Taxonomy" id="1198295"/>
    <lineage>
        <taxon>Archaea</taxon>
        <taxon>Methanobacteriati</taxon>
        <taxon>Methanobacteriota</taxon>
        <taxon>Stenosarchaea group</taxon>
        <taxon>Halobacteria</taxon>
        <taxon>Halobacteriales</taxon>
        <taxon>Haloferacaceae</taxon>
        <taxon>Halopenitus</taxon>
    </lineage>
</organism>
<dbReference type="Proteomes" id="UP001596296">
    <property type="component" value="Unassembled WGS sequence"/>
</dbReference>
<keyword evidence="2" id="KW-1185">Reference proteome</keyword>